<dbReference type="OrthoDB" id="424753at2759"/>
<organism evidence="1 2">
    <name type="scientific">Neolentinus lepideus HHB14362 ss-1</name>
    <dbReference type="NCBI Taxonomy" id="1314782"/>
    <lineage>
        <taxon>Eukaryota</taxon>
        <taxon>Fungi</taxon>
        <taxon>Dikarya</taxon>
        <taxon>Basidiomycota</taxon>
        <taxon>Agaricomycotina</taxon>
        <taxon>Agaricomycetes</taxon>
        <taxon>Gloeophyllales</taxon>
        <taxon>Gloeophyllaceae</taxon>
        <taxon>Neolentinus</taxon>
    </lineage>
</organism>
<accession>A0A165T3G9</accession>
<proteinExistence type="predicted"/>
<dbReference type="Proteomes" id="UP000076761">
    <property type="component" value="Unassembled WGS sequence"/>
</dbReference>
<gene>
    <name evidence="1" type="ORF">NEOLEDRAFT_268792</name>
</gene>
<evidence type="ECO:0000313" key="2">
    <source>
        <dbReference type="Proteomes" id="UP000076761"/>
    </source>
</evidence>
<reference evidence="1 2" key="1">
    <citation type="journal article" date="2016" name="Mol. Biol. Evol.">
        <title>Comparative Genomics of Early-Diverging Mushroom-Forming Fungi Provides Insights into the Origins of Lignocellulose Decay Capabilities.</title>
        <authorList>
            <person name="Nagy L.G."/>
            <person name="Riley R."/>
            <person name="Tritt A."/>
            <person name="Adam C."/>
            <person name="Daum C."/>
            <person name="Floudas D."/>
            <person name="Sun H."/>
            <person name="Yadav J.S."/>
            <person name="Pangilinan J."/>
            <person name="Larsson K.H."/>
            <person name="Matsuura K."/>
            <person name="Barry K."/>
            <person name="Labutti K."/>
            <person name="Kuo R."/>
            <person name="Ohm R.A."/>
            <person name="Bhattacharya S.S."/>
            <person name="Shirouzu T."/>
            <person name="Yoshinaga Y."/>
            <person name="Martin F.M."/>
            <person name="Grigoriev I.V."/>
            <person name="Hibbett D.S."/>
        </authorList>
    </citation>
    <scope>NUCLEOTIDE SEQUENCE [LARGE SCALE GENOMIC DNA]</scope>
    <source>
        <strain evidence="1 2">HHB14362 ss-1</strain>
    </source>
</reference>
<protein>
    <submittedName>
        <fullName evidence="1">Uncharacterized protein</fullName>
    </submittedName>
</protein>
<dbReference type="InParanoid" id="A0A165T3G9"/>
<dbReference type="EMBL" id="KV425568">
    <property type="protein sequence ID" value="KZT26085.1"/>
    <property type="molecule type" value="Genomic_DNA"/>
</dbReference>
<dbReference type="AlphaFoldDB" id="A0A165T3G9"/>
<name>A0A165T3G9_9AGAM</name>
<keyword evidence="2" id="KW-1185">Reference proteome</keyword>
<sequence>MSSRKANVVKIKKPELHRAAKGYILARTETGIACITSLKRGISVRHDLEGWTIIDYVSYYHDDRNLTAQSQLKFSGHSLSEQCVEFFLLPKDIDWSLFNSLCSPLDCCQRRPHPPYPRATEYSTQFNSITYA</sequence>
<evidence type="ECO:0000313" key="1">
    <source>
        <dbReference type="EMBL" id="KZT26085.1"/>
    </source>
</evidence>